<dbReference type="PANTHER" id="PTHR43450:SF1">
    <property type="entry name" value="ASPARTATE--TRNA LIGASE, CYTOPLASMIC"/>
    <property type="match status" value="1"/>
</dbReference>
<dbReference type="InterPro" id="IPR004523">
    <property type="entry name" value="Asp-tRNA_synthase_2"/>
</dbReference>
<comment type="subcellular location">
    <subcellularLocation>
        <location evidence="1">Cytoplasm</location>
    </subcellularLocation>
</comment>
<evidence type="ECO:0000256" key="9">
    <source>
        <dbReference type="ARBA" id="ARBA00023146"/>
    </source>
</evidence>
<protein>
    <recommendedName>
        <fullName evidence="12">Probable aspartate--tRNA ligase, cytoplasmic</fullName>
        <ecNumber evidence="3">6.1.1.12</ecNumber>
    </recommendedName>
    <alternativeName>
        <fullName evidence="10">Aspartyl-tRNA synthetase</fullName>
    </alternativeName>
</protein>
<dbReference type="InterPro" id="IPR002312">
    <property type="entry name" value="Asp/Asn-tRNA-synth_IIb"/>
</dbReference>
<sequence>MLPCRDCYLEDQLIGQEARIRGFISTMRTTRSVVFLTVRDRLDTVQAIIVKNKKFNEDLFSLKTLCPECYVECVGKVKGVNPLVFSCTKQNIEIELSSLQVLGPVIEQLPFSLKDASATEEERKENESICAVAYNIRLDNRFLDLRMPQTQAIVRIMDGVMSLFREYLRRQKFIEIKTTKIIQSGSEGGSNLFSIDYFDRKAFLAQSPQLYKQMAIIGGLKRVFEIGHVYRAEQSNINRYLSEFTGLDIEMELEGTYVDVIKFIHAIFVFIFDSLKGEYSRELDIIRKYRSFEDIKYGKDPLVVSHKECVDILKKKGQNISYNEDFNREQEKMLGSEIKEMHGTDIFVIIGYPASERAFYTYVDEDGSTRSYDFILRGEEILSGAQRITSYEKLKAAILRKGIPVESLNNYLEPFKFGAPPHAGCGIGFERLLKSYFGFDDIRYFSLFPRDPNRIYP</sequence>
<evidence type="ECO:0000256" key="11">
    <source>
        <dbReference type="ARBA" id="ARBA00047904"/>
    </source>
</evidence>
<keyword evidence="5 14" id="KW-0436">Ligase</keyword>
<dbReference type="Gene3D" id="2.40.50.140">
    <property type="entry name" value="Nucleic acid-binding proteins"/>
    <property type="match status" value="1"/>
</dbReference>
<evidence type="ECO:0000313" key="14">
    <source>
        <dbReference type="EMBL" id="ELA41691.1"/>
    </source>
</evidence>
<dbReference type="GO" id="GO:0004815">
    <property type="term" value="F:aspartate-tRNA ligase activity"/>
    <property type="evidence" value="ECO:0007669"/>
    <property type="project" value="UniProtKB-EC"/>
</dbReference>
<comment type="similarity">
    <text evidence="2">Belongs to the class-II aminoacyl-tRNA synthetase family. Type 2 subfamily.</text>
</comment>
<dbReference type="EC" id="6.1.1.12" evidence="3"/>
<dbReference type="GO" id="GO:0017101">
    <property type="term" value="C:aminoacyl-tRNA synthetase multienzyme complex"/>
    <property type="evidence" value="ECO:0007669"/>
    <property type="project" value="TreeGrafter"/>
</dbReference>
<dbReference type="GO" id="GO:0003723">
    <property type="term" value="F:RNA binding"/>
    <property type="evidence" value="ECO:0007669"/>
    <property type="project" value="TreeGrafter"/>
</dbReference>
<evidence type="ECO:0000256" key="5">
    <source>
        <dbReference type="ARBA" id="ARBA00022598"/>
    </source>
</evidence>
<proteinExistence type="inferred from homology"/>
<keyword evidence="4" id="KW-0963">Cytoplasm</keyword>
<keyword evidence="15" id="KW-1185">Reference proteome</keyword>
<dbReference type="Proteomes" id="UP000011082">
    <property type="component" value="Unassembled WGS sequence"/>
</dbReference>
<dbReference type="InterPro" id="IPR006195">
    <property type="entry name" value="aa-tRNA-synth_II"/>
</dbReference>
<evidence type="ECO:0000256" key="4">
    <source>
        <dbReference type="ARBA" id="ARBA00022490"/>
    </source>
</evidence>
<evidence type="ECO:0000256" key="1">
    <source>
        <dbReference type="ARBA" id="ARBA00004496"/>
    </source>
</evidence>
<dbReference type="Gene3D" id="3.30.930.10">
    <property type="entry name" value="Bira Bifunctional Protein, Domain 2"/>
    <property type="match status" value="1"/>
</dbReference>
<dbReference type="InterPro" id="IPR045864">
    <property type="entry name" value="aa-tRNA-synth_II/BPL/LPL"/>
</dbReference>
<dbReference type="VEuPathDB" id="MicrosporidiaDB:VICG_01324"/>
<dbReference type="InParanoid" id="L2GLG7"/>
<evidence type="ECO:0000313" key="15">
    <source>
        <dbReference type="Proteomes" id="UP000011082"/>
    </source>
</evidence>
<dbReference type="OrthoDB" id="372395at2759"/>
<dbReference type="InterPro" id="IPR012340">
    <property type="entry name" value="NA-bd_OB-fold"/>
</dbReference>
<dbReference type="GO" id="GO:0005524">
    <property type="term" value="F:ATP binding"/>
    <property type="evidence" value="ECO:0007669"/>
    <property type="project" value="UniProtKB-KW"/>
</dbReference>
<evidence type="ECO:0000256" key="8">
    <source>
        <dbReference type="ARBA" id="ARBA00022917"/>
    </source>
</evidence>
<evidence type="ECO:0000256" key="10">
    <source>
        <dbReference type="ARBA" id="ARBA00033155"/>
    </source>
</evidence>
<dbReference type="SUPFAM" id="SSF55681">
    <property type="entry name" value="Class II aaRS and biotin synthetases"/>
    <property type="match status" value="1"/>
</dbReference>
<dbReference type="HAMAP" id="MF_02075">
    <property type="entry name" value="Asp_tRNA_synth_type2"/>
    <property type="match status" value="1"/>
</dbReference>
<dbReference type="HOGENOM" id="CLU_004553_2_1_1"/>
<evidence type="ECO:0000256" key="7">
    <source>
        <dbReference type="ARBA" id="ARBA00022840"/>
    </source>
</evidence>
<dbReference type="PROSITE" id="PS50862">
    <property type="entry name" value="AA_TRNA_LIGASE_II"/>
    <property type="match status" value="1"/>
</dbReference>
<dbReference type="SUPFAM" id="SSF50249">
    <property type="entry name" value="Nucleic acid-binding proteins"/>
    <property type="match status" value="1"/>
</dbReference>
<evidence type="ECO:0000259" key="13">
    <source>
        <dbReference type="PROSITE" id="PS50862"/>
    </source>
</evidence>
<evidence type="ECO:0000256" key="12">
    <source>
        <dbReference type="ARBA" id="ARBA00070516"/>
    </source>
</evidence>
<name>L2GLG7_VITCO</name>
<dbReference type="GO" id="GO:0005829">
    <property type="term" value="C:cytosol"/>
    <property type="evidence" value="ECO:0007669"/>
    <property type="project" value="TreeGrafter"/>
</dbReference>
<dbReference type="FunFam" id="3.30.930.10:FF:000038">
    <property type="entry name" value="Aspartate--tRNA ligase"/>
    <property type="match status" value="1"/>
</dbReference>
<dbReference type="AlphaFoldDB" id="L2GLG7"/>
<dbReference type="FunCoup" id="L2GLG7">
    <property type="interactions" value="241"/>
</dbReference>
<dbReference type="NCBIfam" id="TIGR00458">
    <property type="entry name" value="aspS_nondisc"/>
    <property type="match status" value="1"/>
</dbReference>
<reference evidence="15" key="1">
    <citation type="submission" date="2011-05" db="EMBL/GenBank/DDBJ databases">
        <title>The genome sequence of Vittaforma corneae strain ATCC 50505.</title>
        <authorList>
            <consortium name="The Broad Institute Genome Sequencing Platform"/>
            <person name="Cuomo C."/>
            <person name="Didier E."/>
            <person name="Bowers L."/>
            <person name="Young S.K."/>
            <person name="Zeng Q."/>
            <person name="Gargeya S."/>
            <person name="Fitzgerald M."/>
            <person name="Haas B."/>
            <person name="Abouelleil A."/>
            <person name="Alvarado L."/>
            <person name="Arachchi H.M."/>
            <person name="Berlin A."/>
            <person name="Chapman S.B."/>
            <person name="Gearin G."/>
            <person name="Goldberg J."/>
            <person name="Griggs A."/>
            <person name="Gujja S."/>
            <person name="Hansen M."/>
            <person name="Heiman D."/>
            <person name="Howarth C."/>
            <person name="Larimer J."/>
            <person name="Lui A."/>
            <person name="MacDonald P.J.P."/>
            <person name="McCowen C."/>
            <person name="Montmayeur A."/>
            <person name="Murphy C."/>
            <person name="Neiman D."/>
            <person name="Pearson M."/>
            <person name="Priest M."/>
            <person name="Roberts A."/>
            <person name="Saif S."/>
            <person name="Shea T."/>
            <person name="Sisk P."/>
            <person name="Stolte C."/>
            <person name="Sykes S."/>
            <person name="Wortman J."/>
            <person name="Nusbaum C."/>
            <person name="Birren B."/>
        </authorList>
    </citation>
    <scope>NUCLEOTIDE SEQUENCE [LARGE SCALE GENOMIC DNA]</scope>
    <source>
        <strain evidence="15">ATCC 50505</strain>
    </source>
</reference>
<dbReference type="GO" id="GO:0006422">
    <property type="term" value="P:aspartyl-tRNA aminoacylation"/>
    <property type="evidence" value="ECO:0007669"/>
    <property type="project" value="InterPro"/>
</dbReference>
<evidence type="ECO:0000256" key="3">
    <source>
        <dbReference type="ARBA" id="ARBA00012841"/>
    </source>
</evidence>
<gene>
    <name evidence="14" type="ORF">VICG_01324</name>
</gene>
<dbReference type="RefSeq" id="XP_007604770.1">
    <property type="nucleotide sequence ID" value="XM_007604708.1"/>
</dbReference>
<comment type="catalytic activity">
    <reaction evidence="11">
        <text>tRNA(Asp) + L-aspartate + ATP = L-aspartyl-tRNA(Asp) + AMP + diphosphate</text>
        <dbReference type="Rhea" id="RHEA:19649"/>
        <dbReference type="Rhea" id="RHEA-COMP:9660"/>
        <dbReference type="Rhea" id="RHEA-COMP:9678"/>
        <dbReference type="ChEBI" id="CHEBI:29991"/>
        <dbReference type="ChEBI" id="CHEBI:30616"/>
        <dbReference type="ChEBI" id="CHEBI:33019"/>
        <dbReference type="ChEBI" id="CHEBI:78442"/>
        <dbReference type="ChEBI" id="CHEBI:78516"/>
        <dbReference type="ChEBI" id="CHEBI:456215"/>
        <dbReference type="EC" id="6.1.1.12"/>
    </reaction>
</comment>
<dbReference type="EMBL" id="JH370140">
    <property type="protein sequence ID" value="ELA41691.1"/>
    <property type="molecule type" value="Genomic_DNA"/>
</dbReference>
<dbReference type="GeneID" id="19882035"/>
<organism evidence="14 15">
    <name type="scientific">Vittaforma corneae (strain ATCC 50505)</name>
    <name type="common">Microsporidian parasite</name>
    <name type="synonym">Nosema corneum</name>
    <dbReference type="NCBI Taxonomy" id="993615"/>
    <lineage>
        <taxon>Eukaryota</taxon>
        <taxon>Fungi</taxon>
        <taxon>Fungi incertae sedis</taxon>
        <taxon>Microsporidia</taxon>
        <taxon>Nosematidae</taxon>
        <taxon>Vittaforma</taxon>
    </lineage>
</organism>
<dbReference type="PRINTS" id="PR01042">
    <property type="entry name" value="TRNASYNTHASP"/>
</dbReference>
<accession>L2GLG7</accession>
<evidence type="ECO:0000256" key="2">
    <source>
        <dbReference type="ARBA" id="ARBA00005312"/>
    </source>
</evidence>
<keyword evidence="6" id="KW-0547">Nucleotide-binding</keyword>
<keyword evidence="7" id="KW-0067">ATP-binding</keyword>
<dbReference type="InterPro" id="IPR004364">
    <property type="entry name" value="Aa-tRNA-synt_II"/>
</dbReference>
<feature type="domain" description="Aminoacyl-transfer RNA synthetases class-II family profile" evidence="13">
    <location>
        <begin position="155"/>
        <end position="449"/>
    </location>
</feature>
<dbReference type="STRING" id="993615.L2GLG7"/>
<dbReference type="NCBIfam" id="NF003483">
    <property type="entry name" value="PRK05159.1"/>
    <property type="match status" value="1"/>
</dbReference>
<keyword evidence="9" id="KW-0030">Aminoacyl-tRNA synthetase</keyword>
<keyword evidence="8" id="KW-0648">Protein biosynthesis</keyword>
<dbReference type="Pfam" id="PF00152">
    <property type="entry name" value="tRNA-synt_2"/>
    <property type="match status" value="1"/>
</dbReference>
<evidence type="ECO:0000256" key="6">
    <source>
        <dbReference type="ARBA" id="ARBA00022741"/>
    </source>
</evidence>
<dbReference type="PANTHER" id="PTHR43450">
    <property type="entry name" value="ASPARTYL-TRNA SYNTHETASE"/>
    <property type="match status" value="1"/>
</dbReference>